<gene>
    <name evidence="7" type="ORF">KGQ91_04955</name>
</gene>
<dbReference type="SUPFAM" id="SSF52172">
    <property type="entry name" value="CheY-like"/>
    <property type="match status" value="1"/>
</dbReference>
<dbReference type="SMART" id="SM00448">
    <property type="entry name" value="REC"/>
    <property type="match status" value="1"/>
</dbReference>
<comment type="caution">
    <text evidence="4">Lacks conserved residue(s) required for the propagation of feature annotation.</text>
</comment>
<keyword evidence="3" id="KW-0804">Transcription</keyword>
<evidence type="ECO:0000259" key="5">
    <source>
        <dbReference type="PROSITE" id="PS50043"/>
    </source>
</evidence>
<dbReference type="Pfam" id="PF00072">
    <property type="entry name" value="Response_reg"/>
    <property type="match status" value="1"/>
</dbReference>
<dbReference type="InterPro" id="IPR016032">
    <property type="entry name" value="Sig_transdc_resp-reg_C-effctor"/>
</dbReference>
<dbReference type="SUPFAM" id="SSF46894">
    <property type="entry name" value="C-terminal effector domain of the bipartite response regulators"/>
    <property type="match status" value="1"/>
</dbReference>
<dbReference type="PROSITE" id="PS50043">
    <property type="entry name" value="HTH_LUXR_2"/>
    <property type="match status" value="1"/>
</dbReference>
<evidence type="ECO:0000259" key="6">
    <source>
        <dbReference type="PROSITE" id="PS50110"/>
    </source>
</evidence>
<evidence type="ECO:0000256" key="4">
    <source>
        <dbReference type="PROSITE-ProRule" id="PRU00169"/>
    </source>
</evidence>
<dbReference type="PROSITE" id="PS00622">
    <property type="entry name" value="HTH_LUXR_1"/>
    <property type="match status" value="1"/>
</dbReference>
<dbReference type="Proteomes" id="UP001319883">
    <property type="component" value="Unassembled WGS sequence"/>
</dbReference>
<comment type="caution">
    <text evidence="7">The sequence shown here is derived from an EMBL/GenBank/DDBJ whole genome shotgun (WGS) entry which is preliminary data.</text>
</comment>
<evidence type="ECO:0000256" key="3">
    <source>
        <dbReference type="ARBA" id="ARBA00023163"/>
    </source>
</evidence>
<dbReference type="Gene3D" id="1.10.10.10">
    <property type="entry name" value="Winged helix-like DNA-binding domain superfamily/Winged helix DNA-binding domain"/>
    <property type="match status" value="1"/>
</dbReference>
<dbReference type="PANTHER" id="PTHR44688:SF16">
    <property type="entry name" value="DNA-BINDING TRANSCRIPTIONAL ACTIVATOR DEVR_DOSR"/>
    <property type="match status" value="1"/>
</dbReference>
<dbReference type="PRINTS" id="PR00038">
    <property type="entry name" value="HTHLUXR"/>
</dbReference>
<keyword evidence="8" id="KW-1185">Reference proteome</keyword>
<evidence type="ECO:0000313" key="7">
    <source>
        <dbReference type="EMBL" id="MBZ9567038.1"/>
    </source>
</evidence>
<dbReference type="Pfam" id="PF00196">
    <property type="entry name" value="GerE"/>
    <property type="match status" value="1"/>
</dbReference>
<reference evidence="7 8" key="1">
    <citation type="submission" date="2021-05" db="EMBL/GenBank/DDBJ databases">
        <title>Petroleum and Energy Research Collection (APPE): ex situ preservation of microbial diversity associated with the oil industry and exploitation of its biotechnological potential.</title>
        <authorList>
            <person name="Paixao C.T.M."/>
            <person name="Gomes M.B."/>
            <person name="Oliveira V.M."/>
        </authorList>
    </citation>
    <scope>NUCLEOTIDE SEQUENCE [LARGE SCALE GENOMIC DNA]</scope>
    <source>
        <strain evidence="7 8">LIT2</strain>
    </source>
</reference>
<evidence type="ECO:0000256" key="2">
    <source>
        <dbReference type="ARBA" id="ARBA00023125"/>
    </source>
</evidence>
<keyword evidence="1" id="KW-0805">Transcription regulation</keyword>
<dbReference type="RefSeq" id="WP_224420423.1">
    <property type="nucleotide sequence ID" value="NZ_JAGXFD010000001.1"/>
</dbReference>
<name>A0ABS7WXU4_9GAMM</name>
<accession>A0ABS7WXU4</accession>
<dbReference type="InterPro" id="IPR011006">
    <property type="entry name" value="CheY-like_superfamily"/>
</dbReference>
<organism evidence="7 8">
    <name type="scientific">Modicisalibacter tunisiensis</name>
    <dbReference type="NCBI Taxonomy" id="390637"/>
    <lineage>
        <taxon>Bacteria</taxon>
        <taxon>Pseudomonadati</taxon>
        <taxon>Pseudomonadota</taxon>
        <taxon>Gammaproteobacteria</taxon>
        <taxon>Oceanospirillales</taxon>
        <taxon>Halomonadaceae</taxon>
        <taxon>Modicisalibacter</taxon>
    </lineage>
</organism>
<proteinExistence type="predicted"/>
<keyword evidence="2" id="KW-0238">DNA-binding</keyword>
<evidence type="ECO:0000313" key="8">
    <source>
        <dbReference type="Proteomes" id="UP001319883"/>
    </source>
</evidence>
<feature type="domain" description="HTH luxR-type" evidence="5">
    <location>
        <begin position="139"/>
        <end position="204"/>
    </location>
</feature>
<dbReference type="InterPro" id="IPR000792">
    <property type="entry name" value="Tscrpt_reg_LuxR_C"/>
</dbReference>
<dbReference type="EMBL" id="JAGXFD010000001">
    <property type="protein sequence ID" value="MBZ9567038.1"/>
    <property type="molecule type" value="Genomic_DNA"/>
</dbReference>
<dbReference type="PROSITE" id="PS50110">
    <property type="entry name" value="RESPONSE_REGULATORY"/>
    <property type="match status" value="1"/>
</dbReference>
<feature type="domain" description="Response regulatory" evidence="6">
    <location>
        <begin position="6"/>
        <end position="123"/>
    </location>
</feature>
<dbReference type="Gene3D" id="3.40.50.2300">
    <property type="match status" value="1"/>
</dbReference>
<protein>
    <submittedName>
        <fullName evidence="7">Response regulator transcription factor</fullName>
    </submittedName>
</protein>
<dbReference type="PANTHER" id="PTHR44688">
    <property type="entry name" value="DNA-BINDING TRANSCRIPTIONAL ACTIVATOR DEVR_DOSR"/>
    <property type="match status" value="1"/>
</dbReference>
<dbReference type="SMART" id="SM00421">
    <property type="entry name" value="HTH_LUXR"/>
    <property type="match status" value="1"/>
</dbReference>
<sequence length="206" mass="22962">MPITPTVHLVESGLAPLALPEAWARRLPWPLRRHASGRDFLNAWHPGADEAACLVCELRLPTMTGLELQRRLAARDAETPPILLLAGRDDAVLGLEAMRAGAADVLLRPVDGERLRERVCRAVQHHLARRRSRHCRRVMRERLARLTAREHEVLEHVVDGATSKAIAARLGISPKTVELHRAHIMTKFEVGSLAALVRGWMLCEAP</sequence>
<evidence type="ECO:0000256" key="1">
    <source>
        <dbReference type="ARBA" id="ARBA00023015"/>
    </source>
</evidence>
<dbReference type="InterPro" id="IPR036388">
    <property type="entry name" value="WH-like_DNA-bd_sf"/>
</dbReference>
<dbReference type="InterPro" id="IPR001789">
    <property type="entry name" value="Sig_transdc_resp-reg_receiver"/>
</dbReference>
<dbReference type="CDD" id="cd06170">
    <property type="entry name" value="LuxR_C_like"/>
    <property type="match status" value="1"/>
</dbReference>